<reference evidence="11 12" key="1">
    <citation type="submission" date="2019-09" db="EMBL/GenBank/DDBJ databases">
        <title>Bird 10,000 Genomes (B10K) Project - Family phase.</title>
        <authorList>
            <person name="Zhang G."/>
        </authorList>
    </citation>
    <scope>NUCLEOTIDE SEQUENCE [LARGE SCALE GENOMIC DNA]</scope>
    <source>
        <strain evidence="11">B10K-DU-029-75</strain>
    </source>
</reference>
<dbReference type="Pfam" id="PF05729">
    <property type="entry name" value="NACHT"/>
    <property type="match status" value="1"/>
</dbReference>
<keyword evidence="6" id="KW-0832">Ubl conjugation</keyword>
<keyword evidence="2" id="KW-0963">Cytoplasm</keyword>
<feature type="non-terminal residue" evidence="11">
    <location>
        <position position="1"/>
    </location>
</feature>
<evidence type="ECO:0000256" key="8">
    <source>
        <dbReference type="ARBA" id="ARBA00023233"/>
    </source>
</evidence>
<comment type="caution">
    <text evidence="11">The sequence shown here is derived from an EMBL/GenBank/DDBJ whole genome shotgun (WGS) entry which is preliminary data.</text>
</comment>
<dbReference type="PANTHER" id="PTHR45690:SF19">
    <property type="entry name" value="NACHT, LRR AND PYD DOMAINS-CONTAINING PROTEIN 3"/>
    <property type="match status" value="1"/>
</dbReference>
<evidence type="ECO:0000259" key="10">
    <source>
        <dbReference type="PROSITE" id="PS50837"/>
    </source>
</evidence>
<feature type="region of interest" description="Disordered" evidence="9">
    <location>
        <begin position="41"/>
        <end position="78"/>
    </location>
</feature>
<dbReference type="Gene3D" id="3.80.10.10">
    <property type="entry name" value="Ribonuclease Inhibitor"/>
    <property type="match status" value="1"/>
</dbReference>
<dbReference type="GO" id="GO:0045087">
    <property type="term" value="P:innate immune response"/>
    <property type="evidence" value="ECO:0007669"/>
    <property type="project" value="UniProtKB-KW"/>
</dbReference>
<dbReference type="PROSITE" id="PS50837">
    <property type="entry name" value="NACHT"/>
    <property type="match status" value="1"/>
</dbReference>
<evidence type="ECO:0000256" key="2">
    <source>
        <dbReference type="ARBA" id="ARBA00022490"/>
    </source>
</evidence>
<feature type="compositionally biased region" description="Low complexity" evidence="9">
    <location>
        <begin position="59"/>
        <end position="72"/>
    </location>
</feature>
<keyword evidence="12" id="KW-1185">Reference proteome</keyword>
<dbReference type="InterPro" id="IPR007111">
    <property type="entry name" value="NACHT_NTPase"/>
</dbReference>
<evidence type="ECO:0000256" key="6">
    <source>
        <dbReference type="ARBA" id="ARBA00022843"/>
    </source>
</evidence>
<organism evidence="11 12">
    <name type="scientific">Notiomystis cincta</name>
    <dbReference type="NCBI Taxonomy" id="366454"/>
    <lineage>
        <taxon>Eukaryota</taxon>
        <taxon>Metazoa</taxon>
        <taxon>Chordata</taxon>
        <taxon>Craniata</taxon>
        <taxon>Vertebrata</taxon>
        <taxon>Euteleostomi</taxon>
        <taxon>Archelosauria</taxon>
        <taxon>Archosauria</taxon>
        <taxon>Dinosauria</taxon>
        <taxon>Saurischia</taxon>
        <taxon>Theropoda</taxon>
        <taxon>Coelurosauria</taxon>
        <taxon>Aves</taxon>
        <taxon>Neognathae</taxon>
        <taxon>Neoaves</taxon>
        <taxon>Telluraves</taxon>
        <taxon>Australaves</taxon>
        <taxon>Passeriformes</taxon>
        <taxon>Notiomystidae</taxon>
        <taxon>Notiomystis</taxon>
    </lineage>
</organism>
<evidence type="ECO:0000256" key="3">
    <source>
        <dbReference type="ARBA" id="ARBA00022737"/>
    </source>
</evidence>
<evidence type="ECO:0000313" key="12">
    <source>
        <dbReference type="Proteomes" id="UP000579558"/>
    </source>
</evidence>
<dbReference type="GO" id="GO:0005524">
    <property type="term" value="F:ATP binding"/>
    <property type="evidence" value="ECO:0007669"/>
    <property type="project" value="UniProtKB-KW"/>
</dbReference>
<dbReference type="SUPFAM" id="SSF52047">
    <property type="entry name" value="RNI-like"/>
    <property type="match status" value="1"/>
</dbReference>
<dbReference type="Pfam" id="PF17779">
    <property type="entry name" value="WHD_NOD2"/>
    <property type="match status" value="1"/>
</dbReference>
<feature type="region of interest" description="Disordered" evidence="9">
    <location>
        <begin position="1"/>
        <end position="25"/>
    </location>
</feature>
<dbReference type="InterPro" id="IPR050637">
    <property type="entry name" value="NLRP_innate_immun_reg"/>
</dbReference>
<feature type="compositionally biased region" description="Basic and acidic residues" evidence="9">
    <location>
        <begin position="7"/>
        <end position="18"/>
    </location>
</feature>
<feature type="domain" description="NACHT" evidence="10">
    <location>
        <begin position="84"/>
        <end position="287"/>
    </location>
</feature>
<comment type="subcellular location">
    <subcellularLocation>
        <location evidence="1">Inflammasome</location>
    </subcellularLocation>
</comment>
<dbReference type="SUPFAM" id="SSF52540">
    <property type="entry name" value="P-loop containing nucleoside triphosphate hydrolases"/>
    <property type="match status" value="1"/>
</dbReference>
<proteinExistence type="predicted"/>
<dbReference type="InterPro" id="IPR032675">
    <property type="entry name" value="LRR_dom_sf"/>
</dbReference>
<gene>
    <name evidence="11" type="primary">Nlrp3</name>
    <name evidence="11" type="ORF">NOTCIN_R10683</name>
</gene>
<feature type="non-terminal residue" evidence="11">
    <location>
        <position position="653"/>
    </location>
</feature>
<dbReference type="EMBL" id="VZRX01019935">
    <property type="protein sequence ID" value="NWX35988.1"/>
    <property type="molecule type" value="Genomic_DNA"/>
</dbReference>
<dbReference type="OrthoDB" id="120976at2759"/>
<dbReference type="PANTHER" id="PTHR45690">
    <property type="entry name" value="NACHT, LRR AND PYD DOMAINS-CONTAINING PROTEIN 12"/>
    <property type="match status" value="1"/>
</dbReference>
<evidence type="ECO:0000256" key="9">
    <source>
        <dbReference type="SAM" id="MobiDB-lite"/>
    </source>
</evidence>
<dbReference type="Proteomes" id="UP000579558">
    <property type="component" value="Unassembled WGS sequence"/>
</dbReference>
<dbReference type="InterPro" id="IPR041267">
    <property type="entry name" value="NLRP_HD2"/>
</dbReference>
<dbReference type="InterPro" id="IPR027417">
    <property type="entry name" value="P-loop_NTPase"/>
</dbReference>
<evidence type="ECO:0000313" key="11">
    <source>
        <dbReference type="EMBL" id="NWX35988.1"/>
    </source>
</evidence>
<evidence type="ECO:0000256" key="4">
    <source>
        <dbReference type="ARBA" id="ARBA00022741"/>
    </source>
</evidence>
<dbReference type="SMART" id="SM00368">
    <property type="entry name" value="LRR_RI"/>
    <property type="match status" value="2"/>
</dbReference>
<dbReference type="InterPro" id="IPR041075">
    <property type="entry name" value="NOD1/2_WH"/>
</dbReference>
<evidence type="ECO:0000256" key="1">
    <source>
        <dbReference type="ARBA" id="ARBA00004110"/>
    </source>
</evidence>
<keyword evidence="8" id="KW-1271">Inflammasome</keyword>
<keyword evidence="3" id="KW-0677">Repeat</keyword>
<dbReference type="GO" id="GO:0005829">
    <property type="term" value="C:cytosol"/>
    <property type="evidence" value="ECO:0007669"/>
    <property type="project" value="UniProtKB-SubCell"/>
</dbReference>
<name>A0A7K6VMZ2_9PASS</name>
<protein>
    <submittedName>
        <fullName evidence="11">NLRP3 protein</fullName>
    </submittedName>
</protein>
<dbReference type="Gene3D" id="3.40.50.300">
    <property type="entry name" value="P-loop containing nucleotide triphosphate hydrolases"/>
    <property type="match status" value="1"/>
</dbReference>
<accession>A0A7K6VMZ2</accession>
<dbReference type="AlphaFoldDB" id="A0A7K6VMZ2"/>
<dbReference type="GO" id="GO:0006954">
    <property type="term" value="P:inflammatory response"/>
    <property type="evidence" value="ECO:0007669"/>
    <property type="project" value="UniProtKB-KW"/>
</dbReference>
<evidence type="ECO:0000256" key="7">
    <source>
        <dbReference type="ARBA" id="ARBA00023198"/>
    </source>
</evidence>
<keyword evidence="7" id="KW-0395">Inflammatory response</keyword>
<keyword evidence="4" id="KW-0547">Nucleotide-binding</keyword>
<sequence length="653" mass="73177">EHRRNSREHMVRESHQVRELGASPRESLSFRSGFTALSIAREPRSSNGASDGAVGTGQGCASAGSGATTTTTLFEPGRDGQTPQVVVLVGAPGMGKTAMVRKVMVEWGEGTLHTQFDFVFSIDCKAIVLPMEASVADLVSQCCPGLRVPAGKILDDQKKILFIFDGFEALGFSLVQPEAELSSDPREVKPLELILMSLLKKTVLPKASLLITTRPTALRSLGQCLEGEHYVEILGFSAARREEFFHRYFENPNKADMAFRFARGNEILSSLCVIPVMSWTICTILEQELCGKKNLLECSKATTGMMMFYLSQLLQHRDRDNPQVLQQFLLQLCSLAADGIWKHKVLFEEKEIKDFGLDQPGLLHFFLNERIPKEGEDHGSVYAFTHLHLQEFFAAMFYVLEDDRVMVSSLGRFEKDINKLLESYSKSRKDLNITVRFLFGLVSQKSIEYMDKTIGCRISPRARKELLEWFQGRHRGLSHPGQALKVSEMDTFHFLFEMNEKSFTQSALGHFTDVDLQDTKLTLYDQMALSFCIQHWAGLGCVTLQGCSFLWQDPEAELDASVPFALALLRREELPCPIHLLCRALRHRDSALQVLRLQWCRLSESCCAELAALVAEHPGLACLELGDSSLGDSGVRLLCEGLRSPGCRLRVLR</sequence>
<keyword evidence="5" id="KW-0067">ATP-binding</keyword>
<dbReference type="Pfam" id="PF17776">
    <property type="entry name" value="NLRC4_HD2"/>
    <property type="match status" value="1"/>
</dbReference>
<evidence type="ECO:0000256" key="5">
    <source>
        <dbReference type="ARBA" id="ARBA00022840"/>
    </source>
</evidence>